<keyword evidence="5" id="KW-0547">Nucleotide-binding</keyword>
<proteinExistence type="predicted"/>
<evidence type="ECO:0000256" key="6">
    <source>
        <dbReference type="ARBA" id="ARBA00022840"/>
    </source>
</evidence>
<evidence type="ECO:0000256" key="7">
    <source>
        <dbReference type="ARBA" id="ARBA00022842"/>
    </source>
</evidence>
<dbReference type="Proteomes" id="UP001058744">
    <property type="component" value="Chromosome"/>
</dbReference>
<keyword evidence="6" id="KW-0067">ATP-binding</keyword>
<keyword evidence="7" id="KW-0460">Magnesium</keyword>
<dbReference type="SUPFAM" id="SSF81301">
    <property type="entry name" value="Nucleotidyltransferase"/>
    <property type="match status" value="1"/>
</dbReference>
<accession>A0AAJ5IL40</accession>
<dbReference type="RefSeq" id="WP_256382124.1">
    <property type="nucleotide sequence ID" value="NZ_CP101700.1"/>
</dbReference>
<dbReference type="Pfam" id="PF18765">
    <property type="entry name" value="Polbeta"/>
    <property type="match status" value="1"/>
</dbReference>
<keyword evidence="3" id="KW-0548">Nucleotidyltransferase</keyword>
<dbReference type="CDD" id="cd05403">
    <property type="entry name" value="NT_KNTase_like"/>
    <property type="match status" value="1"/>
</dbReference>
<evidence type="ECO:0000256" key="2">
    <source>
        <dbReference type="ARBA" id="ARBA00022679"/>
    </source>
</evidence>
<evidence type="ECO:0000256" key="4">
    <source>
        <dbReference type="ARBA" id="ARBA00022723"/>
    </source>
</evidence>
<evidence type="ECO:0000259" key="8">
    <source>
        <dbReference type="Pfam" id="PF18765"/>
    </source>
</evidence>
<sequence>MVEDYGFVNVRIFGSVYRGEDRDCSDVDLLARIPDEMVGKISLFDIFDLEAALVDFLGVRVDFNVENNMPEHFRHQIDGDWIEI</sequence>
<protein>
    <submittedName>
        <fullName evidence="9">Nucleotidyltransferase domain-containing protein</fullName>
    </submittedName>
</protein>
<dbReference type="GO" id="GO:0016779">
    <property type="term" value="F:nucleotidyltransferase activity"/>
    <property type="evidence" value="ECO:0007669"/>
    <property type="project" value="UniProtKB-KW"/>
</dbReference>
<name>A0AAJ5IL40_9PSED</name>
<comment type="cofactor">
    <cofactor evidence="1">
        <name>Mg(2+)</name>
        <dbReference type="ChEBI" id="CHEBI:18420"/>
    </cofactor>
</comment>
<feature type="domain" description="Polymerase beta nucleotidyltransferase" evidence="8">
    <location>
        <begin position="10"/>
        <end position="78"/>
    </location>
</feature>
<dbReference type="GO" id="GO:0005524">
    <property type="term" value="F:ATP binding"/>
    <property type="evidence" value="ECO:0007669"/>
    <property type="project" value="UniProtKB-KW"/>
</dbReference>
<evidence type="ECO:0000256" key="1">
    <source>
        <dbReference type="ARBA" id="ARBA00001946"/>
    </source>
</evidence>
<reference evidence="9" key="1">
    <citation type="submission" date="2022-07" db="EMBL/GenBank/DDBJ databases">
        <title>Complete genome of MD9.</title>
        <authorList>
            <person name="Cao G."/>
        </authorList>
    </citation>
    <scope>NUCLEOTIDE SEQUENCE</scope>
    <source>
        <strain evidence="9">MD9</strain>
    </source>
</reference>
<dbReference type="EMBL" id="CP101700">
    <property type="protein sequence ID" value="UUC21414.1"/>
    <property type="molecule type" value="Genomic_DNA"/>
</dbReference>
<keyword evidence="4" id="KW-0479">Metal-binding</keyword>
<dbReference type="InterPro" id="IPR041633">
    <property type="entry name" value="Polbeta"/>
</dbReference>
<evidence type="ECO:0000313" key="9">
    <source>
        <dbReference type="EMBL" id="UUC21414.1"/>
    </source>
</evidence>
<dbReference type="InterPro" id="IPR052038">
    <property type="entry name" value="Type-VII_TA_antitoxin"/>
</dbReference>
<dbReference type="PANTHER" id="PTHR33571">
    <property type="entry name" value="SSL8005 PROTEIN"/>
    <property type="match status" value="1"/>
</dbReference>
<keyword evidence="2" id="KW-0808">Transferase</keyword>
<dbReference type="GO" id="GO:0046872">
    <property type="term" value="F:metal ion binding"/>
    <property type="evidence" value="ECO:0007669"/>
    <property type="project" value="UniProtKB-KW"/>
</dbReference>
<dbReference type="InterPro" id="IPR043519">
    <property type="entry name" value="NT_sf"/>
</dbReference>
<organism evidence="9 10">
    <name type="scientific">Pseudomonas asiatica</name>
    <dbReference type="NCBI Taxonomy" id="2219225"/>
    <lineage>
        <taxon>Bacteria</taxon>
        <taxon>Pseudomonadati</taxon>
        <taxon>Pseudomonadota</taxon>
        <taxon>Gammaproteobacteria</taxon>
        <taxon>Pseudomonadales</taxon>
        <taxon>Pseudomonadaceae</taxon>
        <taxon>Pseudomonas</taxon>
    </lineage>
</organism>
<evidence type="ECO:0000256" key="5">
    <source>
        <dbReference type="ARBA" id="ARBA00022741"/>
    </source>
</evidence>
<evidence type="ECO:0000256" key="3">
    <source>
        <dbReference type="ARBA" id="ARBA00022695"/>
    </source>
</evidence>
<gene>
    <name evidence="9" type="ORF">NOV18_13400</name>
</gene>
<dbReference type="Gene3D" id="3.30.460.10">
    <property type="entry name" value="Beta Polymerase, domain 2"/>
    <property type="match status" value="1"/>
</dbReference>
<dbReference type="PANTHER" id="PTHR33571:SF14">
    <property type="entry name" value="PROTEIN ADENYLYLTRANSFERASE MJ0435-RELATED"/>
    <property type="match status" value="1"/>
</dbReference>
<dbReference type="AlphaFoldDB" id="A0AAJ5IL40"/>
<evidence type="ECO:0000313" key="10">
    <source>
        <dbReference type="Proteomes" id="UP001058744"/>
    </source>
</evidence>